<dbReference type="OrthoDB" id="9770286at2"/>
<accession>Q3ATE1</accession>
<keyword evidence="2" id="KW-0813">Transport</keyword>
<evidence type="ECO:0000256" key="3">
    <source>
        <dbReference type="PIRSR" id="PIRSR000089-1"/>
    </source>
</evidence>
<dbReference type="AlphaFoldDB" id="Q3ATE1"/>
<dbReference type="GO" id="GO:0033539">
    <property type="term" value="P:fatty acid beta-oxidation using acyl-CoA dehydrogenase"/>
    <property type="evidence" value="ECO:0007669"/>
    <property type="project" value="TreeGrafter"/>
</dbReference>
<dbReference type="InterPro" id="IPR029035">
    <property type="entry name" value="DHS-like_NAD/FAD-binding_dom"/>
</dbReference>
<keyword evidence="3" id="KW-0285">Flavoprotein</keyword>
<dbReference type="PANTHER" id="PTHR43153">
    <property type="entry name" value="ELECTRON TRANSFER FLAVOPROTEIN ALPHA"/>
    <property type="match status" value="1"/>
</dbReference>
<dbReference type="InterPro" id="IPR014729">
    <property type="entry name" value="Rossmann-like_a/b/a_fold"/>
</dbReference>
<dbReference type="GO" id="GO:0050660">
    <property type="term" value="F:flavin adenine dinucleotide binding"/>
    <property type="evidence" value="ECO:0007669"/>
    <property type="project" value="InterPro"/>
</dbReference>
<dbReference type="eggNOG" id="COG2025">
    <property type="taxonomic scope" value="Bacteria"/>
</dbReference>
<name>Q3ATE1_CHLCH</name>
<dbReference type="SMART" id="SM00893">
    <property type="entry name" value="ETF"/>
    <property type="match status" value="1"/>
</dbReference>
<evidence type="ECO:0000256" key="1">
    <source>
        <dbReference type="ARBA" id="ARBA00005817"/>
    </source>
</evidence>
<evidence type="ECO:0000259" key="4">
    <source>
        <dbReference type="SMART" id="SM00893"/>
    </source>
</evidence>
<gene>
    <name evidence="5" type="ordered locus">Cag_0461</name>
</gene>
<evidence type="ECO:0000313" key="5">
    <source>
        <dbReference type="EMBL" id="ABB27734.1"/>
    </source>
</evidence>
<reference evidence="5" key="1">
    <citation type="submission" date="2005-08" db="EMBL/GenBank/DDBJ databases">
        <title>Complete sequence of Chlorobium chlorochromatii CaD3.</title>
        <authorList>
            <person name="Copeland A."/>
            <person name="Lucas S."/>
            <person name="Lapidus A."/>
            <person name="Barry K."/>
            <person name="Detter J.C."/>
            <person name="Glavina T."/>
            <person name="Hammon N."/>
            <person name="Israni S."/>
            <person name="Pitluck S."/>
            <person name="Bryant D."/>
            <person name="Schmutz J."/>
            <person name="Larimer F."/>
            <person name="Land M."/>
            <person name="Kyrpides N."/>
            <person name="Ivanova N."/>
            <person name="Richardson P."/>
        </authorList>
    </citation>
    <scope>NUCLEOTIDE SEQUENCE [LARGE SCALE GENOMIC DNA]</scope>
    <source>
        <strain evidence="5">CaD3</strain>
    </source>
</reference>
<sequence>MKQTALFFLEQREGVIRKASLQLWNRLLALSSSEPSFRVVALLAGAANLDACNGRLAAHGELLHVSNELFNRYHPERYAQLIASVADREAATSIFFADTTLSRELSPKLSLMLHASLLSGCTSLERIMQDGAASRALYAGTVQGSFMPLTERHLYTVLASSTLPSAAYSCSPIIHPFPYNEVEMVHDFGMLLKLLTMRQGALDVAEASVVVAGGRGMGSAEAFGMLEELAVLLGGAVGATRQAVDAGWRPHSEQIGQTGKSIAPALYVACGISGSPQHFAGISGAGTIVALNSDPHAPIFSLAHYGLVGDVHQLLPKLIFLLQECLQKK</sequence>
<dbReference type="SUPFAM" id="SSF52402">
    <property type="entry name" value="Adenine nucleotide alpha hydrolases-like"/>
    <property type="match status" value="1"/>
</dbReference>
<feature type="domain" description="Electron transfer flavoprotein alpha/beta-subunit N-terminal" evidence="4">
    <location>
        <begin position="5"/>
        <end position="188"/>
    </location>
</feature>
<dbReference type="HOGENOM" id="CLU_034178_0_1_10"/>
<feature type="binding site" evidence="3">
    <location>
        <begin position="271"/>
        <end position="278"/>
    </location>
    <ligand>
        <name>FAD</name>
        <dbReference type="ChEBI" id="CHEBI:57692"/>
    </ligand>
</feature>
<dbReference type="Pfam" id="PF00766">
    <property type="entry name" value="ETF_alpha"/>
    <property type="match status" value="1"/>
</dbReference>
<dbReference type="InterPro" id="IPR014731">
    <property type="entry name" value="ETF_asu_C"/>
</dbReference>
<organism evidence="5">
    <name type="scientific">Chlorobium chlorochromatii (strain CaD3)</name>
    <dbReference type="NCBI Taxonomy" id="340177"/>
    <lineage>
        <taxon>Bacteria</taxon>
        <taxon>Pseudomonadati</taxon>
        <taxon>Chlorobiota</taxon>
        <taxon>Chlorobiia</taxon>
        <taxon>Chlorobiales</taxon>
        <taxon>Chlorobiaceae</taxon>
        <taxon>Chlorobium/Pelodictyon group</taxon>
        <taxon>Chlorobium</taxon>
    </lineage>
</organism>
<dbReference type="InterPro" id="IPR014730">
    <property type="entry name" value="ETF_a/b_N"/>
</dbReference>
<keyword evidence="3" id="KW-0274">FAD</keyword>
<feature type="binding site" evidence="3">
    <location>
        <begin position="254"/>
        <end position="258"/>
    </location>
    <ligand>
        <name>FAD</name>
        <dbReference type="ChEBI" id="CHEBI:57692"/>
    </ligand>
</feature>
<dbReference type="STRING" id="340177.Cag_0461"/>
<comment type="similarity">
    <text evidence="1">Belongs to the ETF alpha-subunit/FixB family.</text>
</comment>
<dbReference type="GO" id="GO:0009055">
    <property type="term" value="F:electron transfer activity"/>
    <property type="evidence" value="ECO:0007669"/>
    <property type="project" value="InterPro"/>
</dbReference>
<comment type="cofactor">
    <cofactor evidence="3">
        <name>FAD</name>
        <dbReference type="ChEBI" id="CHEBI:57692"/>
    </cofactor>
    <text evidence="3">Binds 1 FAD per dimer.</text>
</comment>
<dbReference type="InterPro" id="IPR001308">
    <property type="entry name" value="ETF_a/FixB"/>
</dbReference>
<dbReference type="Pfam" id="PF01012">
    <property type="entry name" value="ETF"/>
    <property type="match status" value="1"/>
</dbReference>
<evidence type="ECO:0000256" key="2">
    <source>
        <dbReference type="ARBA" id="ARBA00022982"/>
    </source>
</evidence>
<dbReference type="SUPFAM" id="SSF52467">
    <property type="entry name" value="DHS-like NAD/FAD-binding domain"/>
    <property type="match status" value="1"/>
</dbReference>
<feature type="binding site" evidence="3">
    <location>
        <position position="292"/>
    </location>
    <ligand>
        <name>FAD</name>
        <dbReference type="ChEBI" id="CHEBI:57692"/>
    </ligand>
</feature>
<feature type="binding site" evidence="3">
    <location>
        <position position="215"/>
    </location>
    <ligand>
        <name>FAD</name>
        <dbReference type="ChEBI" id="CHEBI:57692"/>
    </ligand>
</feature>
<dbReference type="PIRSF" id="PIRSF000089">
    <property type="entry name" value="Electra_flavoP_a"/>
    <property type="match status" value="1"/>
</dbReference>
<dbReference type="EMBL" id="CP000108">
    <property type="protein sequence ID" value="ABB27734.1"/>
    <property type="molecule type" value="Genomic_DNA"/>
</dbReference>
<dbReference type="Gene3D" id="3.40.50.620">
    <property type="entry name" value="HUPs"/>
    <property type="match status" value="1"/>
</dbReference>
<protein>
    <submittedName>
        <fullName evidence="5">Electron transfer flavoprotein alpha-subunit</fullName>
    </submittedName>
</protein>
<dbReference type="Gene3D" id="3.40.50.1220">
    <property type="entry name" value="TPP-binding domain"/>
    <property type="match status" value="1"/>
</dbReference>
<dbReference type="PANTHER" id="PTHR43153:SF1">
    <property type="entry name" value="ELECTRON TRANSFER FLAVOPROTEIN SUBUNIT ALPHA, MITOCHONDRIAL"/>
    <property type="match status" value="1"/>
</dbReference>
<dbReference type="KEGG" id="cch:Cag_0461"/>
<keyword evidence="2" id="KW-0249">Electron transport</keyword>
<feature type="binding site" evidence="3">
    <location>
        <begin position="240"/>
        <end position="241"/>
    </location>
    <ligand>
        <name>FAD</name>
        <dbReference type="ChEBI" id="CHEBI:57692"/>
    </ligand>
</feature>
<proteinExistence type="inferred from homology"/>